<dbReference type="Pfam" id="PF00450">
    <property type="entry name" value="Peptidase_S10"/>
    <property type="match status" value="1"/>
</dbReference>
<dbReference type="Gene3D" id="3.40.50.1820">
    <property type="entry name" value="alpha/beta hydrolase"/>
    <property type="match status" value="1"/>
</dbReference>
<evidence type="ECO:0000313" key="9">
    <source>
        <dbReference type="EMBL" id="CAI3975775.1"/>
    </source>
</evidence>
<evidence type="ECO:0000256" key="3">
    <source>
        <dbReference type="ARBA" id="ARBA00022670"/>
    </source>
</evidence>
<dbReference type="PANTHER" id="PTHR11802:SF113">
    <property type="entry name" value="SERINE CARBOXYPEPTIDASE CTSA-4.1"/>
    <property type="match status" value="1"/>
</dbReference>
<dbReference type="Proteomes" id="UP001152797">
    <property type="component" value="Unassembled WGS sequence"/>
</dbReference>
<keyword evidence="11" id="KW-1185">Reference proteome</keyword>
<proteinExistence type="inferred from homology"/>
<dbReference type="EMBL" id="CAMXCT010000224">
    <property type="protein sequence ID" value="CAI3975775.1"/>
    <property type="molecule type" value="Genomic_DNA"/>
</dbReference>
<evidence type="ECO:0000256" key="1">
    <source>
        <dbReference type="ARBA" id="ARBA00009431"/>
    </source>
</evidence>
<comment type="caution">
    <text evidence="9">The sequence shown here is derived from an EMBL/GenBank/DDBJ whole genome shotgun (WGS) entry which is preliminary data.</text>
</comment>
<feature type="coiled-coil region" evidence="8">
    <location>
        <begin position="609"/>
        <end position="639"/>
    </location>
</feature>
<reference evidence="10 11" key="2">
    <citation type="submission" date="2024-05" db="EMBL/GenBank/DDBJ databases">
        <authorList>
            <person name="Chen Y."/>
            <person name="Shah S."/>
            <person name="Dougan E. K."/>
            <person name="Thang M."/>
            <person name="Chan C."/>
        </authorList>
    </citation>
    <scope>NUCLEOTIDE SEQUENCE [LARGE SCALE GENOMIC DNA]</scope>
</reference>
<dbReference type="InterPro" id="IPR001563">
    <property type="entry name" value="Peptidase_S10"/>
</dbReference>
<keyword evidence="6" id="KW-0325">Glycoprotein</keyword>
<name>A0A9P1BNA3_9DINO</name>
<evidence type="ECO:0000313" key="10">
    <source>
        <dbReference type="EMBL" id="CAL4763087.1"/>
    </source>
</evidence>
<protein>
    <recommendedName>
        <fullName evidence="7">Carboxypeptidase</fullName>
        <ecNumber evidence="7">3.4.16.-</ecNumber>
    </recommendedName>
</protein>
<reference evidence="9" key="1">
    <citation type="submission" date="2022-10" db="EMBL/GenBank/DDBJ databases">
        <authorList>
            <person name="Chen Y."/>
            <person name="Dougan E. K."/>
            <person name="Chan C."/>
            <person name="Rhodes N."/>
            <person name="Thang M."/>
        </authorList>
    </citation>
    <scope>NUCLEOTIDE SEQUENCE</scope>
</reference>
<evidence type="ECO:0000256" key="7">
    <source>
        <dbReference type="RuleBase" id="RU361156"/>
    </source>
</evidence>
<dbReference type="SUPFAM" id="SSF53474">
    <property type="entry name" value="alpha/beta-Hydrolases"/>
    <property type="match status" value="1"/>
</dbReference>
<keyword evidence="2 7" id="KW-0121">Carboxypeptidase</keyword>
<dbReference type="PRINTS" id="PR00724">
    <property type="entry name" value="CRBOXYPTASEC"/>
</dbReference>
<keyword evidence="4" id="KW-0732">Signal</keyword>
<gene>
    <name evidence="9" type="ORF">C1SCF055_LOCUS4056</name>
</gene>
<keyword evidence="5 7" id="KW-0378">Hydrolase</keyword>
<evidence type="ECO:0000256" key="4">
    <source>
        <dbReference type="ARBA" id="ARBA00022729"/>
    </source>
</evidence>
<evidence type="ECO:0000256" key="6">
    <source>
        <dbReference type="ARBA" id="ARBA00023180"/>
    </source>
</evidence>
<dbReference type="PROSITE" id="PS00131">
    <property type="entry name" value="CARBOXYPEPT_SER_SER"/>
    <property type="match status" value="1"/>
</dbReference>
<dbReference type="EMBL" id="CAMXCT020000224">
    <property type="protein sequence ID" value="CAL1129150.1"/>
    <property type="molecule type" value="Genomic_DNA"/>
</dbReference>
<dbReference type="GO" id="GO:0006508">
    <property type="term" value="P:proteolysis"/>
    <property type="evidence" value="ECO:0007669"/>
    <property type="project" value="UniProtKB-KW"/>
</dbReference>
<evidence type="ECO:0000313" key="11">
    <source>
        <dbReference type="Proteomes" id="UP001152797"/>
    </source>
</evidence>
<accession>A0A9P1BNA3</accession>
<evidence type="ECO:0000256" key="5">
    <source>
        <dbReference type="ARBA" id="ARBA00022801"/>
    </source>
</evidence>
<organism evidence="9">
    <name type="scientific">Cladocopium goreaui</name>
    <dbReference type="NCBI Taxonomy" id="2562237"/>
    <lineage>
        <taxon>Eukaryota</taxon>
        <taxon>Sar</taxon>
        <taxon>Alveolata</taxon>
        <taxon>Dinophyceae</taxon>
        <taxon>Suessiales</taxon>
        <taxon>Symbiodiniaceae</taxon>
        <taxon>Cladocopium</taxon>
    </lineage>
</organism>
<evidence type="ECO:0000256" key="2">
    <source>
        <dbReference type="ARBA" id="ARBA00022645"/>
    </source>
</evidence>
<dbReference type="EC" id="3.4.16.-" evidence="7"/>
<comment type="similarity">
    <text evidence="1 7">Belongs to the peptidase S10 family.</text>
</comment>
<keyword evidence="3 7" id="KW-0645">Protease</keyword>
<evidence type="ECO:0000256" key="8">
    <source>
        <dbReference type="SAM" id="Coils"/>
    </source>
</evidence>
<dbReference type="EMBL" id="CAMXCT030000224">
    <property type="protein sequence ID" value="CAL4763087.1"/>
    <property type="molecule type" value="Genomic_DNA"/>
</dbReference>
<dbReference type="Gene3D" id="1.10.287.410">
    <property type="match status" value="1"/>
</dbReference>
<keyword evidence="8" id="KW-0175">Coiled coil</keyword>
<sequence>MARTVLSPSPATVAQQLSDLLQCFPAAAIGGVQWKTLLQKYEEGPGIPRDLGSTDLRLLLTFETVSEDVQQDLLLADQERFNTRLDLNALGHASPLAATTTLLWEVLRIVDSEDGDNPVVAVEDSVALAPKPGSAASWPSLYQVLCKILREHGTVDEEGQKAILVSQLKPLLQRHWHSTFDEASFAYLTEEGSSVKMRKMKHLLQALLRWRGQRLAWGGRSSPQMNEAIERELQLVPSKRHNDLLLREAGTLGPIAELVTPEKMMIKCPSFEDDQATEASPQISSRASSVSTSSAVHEELLALRAENEKLRSRLALENSIRDQDQYPADSALPENLFDNPFEPPPQVWHSASASPTASTVALSGFGSEVGTPVASGCVTPVQLAPVGQAITLVPMGWFAMGDRGMIPCGLVQQARAVFEQHTAIPNWFTGHYPVTNFRRLAGAPEVWRGEHRPGGLVRKDAFRGVSDAPGLDSLPAGAEWLGGASRTPAMQQTNFAKKWHLALALAGLPDRHLQSRPKSMFTKQIEVYVTLSHIGAITTLFQRARALVSDSGSDLAVALRILSKALWPQRAAHVLFADGASQSSGWTLVSLAMVPWMLRVAVVLPLVQAQLLVENRSTLEQLAKEAEAAHEEAQAAEGFTHPKLCDPSVNQTAGYISVNPITKYFFWLFEAKENPSSAPLVMWLSGGPGCSSQLALFAENGPCKVAKNGQYTYRNPASWHYAANVMWVDQPAGVGFSTGIGTHNEQGVANNMFVFLQKFFAEFKQYQSTNFYIFGESYAGHYVPAIGHRIWSGNKAGEGQKIPLKGLAIGNGLTDPLEQYKWYPEMAHFGGQKEGGHAPANVVSKGDYYIMKGLVPACELGIIACNRGVDPDPTSGGVVNASACFAAYDACNLMAIMPYELTGKNPYDMRSMCKYGRLCYDFDMIGTYLNKPDVQSELGVHKKWGSCNYAVDLSFVAAGDWLVQYQQLLPDLLADGIDVLIYAGDVDYICNWLGNKAWTMKLNWPHAADFQGASDEDWKLDGRTVGKLRSSNGLNFMQVYEAGHMVPMDQPKVALQMMSDFVYGKLGKPSATTEEELMV</sequence>
<dbReference type="GO" id="GO:0004185">
    <property type="term" value="F:serine-type carboxypeptidase activity"/>
    <property type="evidence" value="ECO:0007669"/>
    <property type="project" value="UniProtKB-UniRule"/>
</dbReference>
<dbReference type="PANTHER" id="PTHR11802">
    <property type="entry name" value="SERINE PROTEASE FAMILY S10 SERINE CARBOXYPEPTIDASE"/>
    <property type="match status" value="1"/>
</dbReference>
<dbReference type="AlphaFoldDB" id="A0A9P1BNA3"/>
<dbReference type="InterPro" id="IPR029058">
    <property type="entry name" value="AB_hydrolase_fold"/>
</dbReference>
<dbReference type="OrthoDB" id="443318at2759"/>
<dbReference type="InterPro" id="IPR018202">
    <property type="entry name" value="Ser_caboxypep_ser_AS"/>
</dbReference>